<accession>A0A5B0Q5C4</accession>
<evidence type="ECO:0000313" key="2">
    <source>
        <dbReference type="EMBL" id="KAA1108495.1"/>
    </source>
</evidence>
<feature type="region of interest" description="Disordered" evidence="1">
    <location>
        <begin position="102"/>
        <end position="150"/>
    </location>
</feature>
<feature type="compositionally biased region" description="Polar residues" evidence="1">
    <location>
        <begin position="102"/>
        <end position="115"/>
    </location>
</feature>
<dbReference type="Proteomes" id="UP000324748">
    <property type="component" value="Unassembled WGS sequence"/>
</dbReference>
<protein>
    <submittedName>
        <fullName evidence="2">Uncharacterized protein</fullName>
    </submittedName>
</protein>
<dbReference type="AlphaFoldDB" id="A0A5B0Q5C4"/>
<reference evidence="2 3" key="1">
    <citation type="submission" date="2019-05" db="EMBL/GenBank/DDBJ databases">
        <title>Emergence of the Ug99 lineage of the wheat stem rust pathogen through somatic hybridization.</title>
        <authorList>
            <person name="Li F."/>
            <person name="Upadhyaya N.M."/>
            <person name="Sperschneider J."/>
            <person name="Matny O."/>
            <person name="Nguyen-Phuc H."/>
            <person name="Mago R."/>
            <person name="Raley C."/>
            <person name="Miller M.E."/>
            <person name="Silverstein K.A.T."/>
            <person name="Henningsen E."/>
            <person name="Hirsch C.D."/>
            <person name="Visser B."/>
            <person name="Pretorius Z.A."/>
            <person name="Steffenson B.J."/>
            <person name="Schwessinger B."/>
            <person name="Dodds P.N."/>
            <person name="Figueroa M."/>
        </authorList>
    </citation>
    <scope>NUCLEOTIDE SEQUENCE [LARGE SCALE GENOMIC DNA]</scope>
    <source>
        <strain evidence="2">21-0</strain>
    </source>
</reference>
<name>A0A5B0Q5C4_PUCGR</name>
<organism evidence="2 3">
    <name type="scientific">Puccinia graminis f. sp. tritici</name>
    <dbReference type="NCBI Taxonomy" id="56615"/>
    <lineage>
        <taxon>Eukaryota</taxon>
        <taxon>Fungi</taxon>
        <taxon>Dikarya</taxon>
        <taxon>Basidiomycota</taxon>
        <taxon>Pucciniomycotina</taxon>
        <taxon>Pucciniomycetes</taxon>
        <taxon>Pucciniales</taxon>
        <taxon>Pucciniaceae</taxon>
        <taxon>Puccinia</taxon>
    </lineage>
</organism>
<proteinExistence type="predicted"/>
<keyword evidence="3" id="KW-1185">Reference proteome</keyword>
<evidence type="ECO:0000313" key="3">
    <source>
        <dbReference type="Proteomes" id="UP000324748"/>
    </source>
</evidence>
<sequence length="150" mass="16527">MPHMQFKLSTRGVSAPPSTRFAIPIRHRTQQGQTLSIGSTQTYPTIVRVHLTEPQSLGDYSIKIYSRSSAFLWQGTPEPRVAHVFPGEDLVPESIRCGAFNNEKSVPANQGQKIVSPTRVDNRPMALSKPHGQVKRIGRHPAAGRPPVSL</sequence>
<gene>
    <name evidence="2" type="ORF">PGT21_014321</name>
</gene>
<dbReference type="EMBL" id="VSWC01000028">
    <property type="protein sequence ID" value="KAA1108495.1"/>
    <property type="molecule type" value="Genomic_DNA"/>
</dbReference>
<comment type="caution">
    <text evidence="2">The sequence shown here is derived from an EMBL/GenBank/DDBJ whole genome shotgun (WGS) entry which is preliminary data.</text>
</comment>
<evidence type="ECO:0000256" key="1">
    <source>
        <dbReference type="SAM" id="MobiDB-lite"/>
    </source>
</evidence>